<dbReference type="NCBIfam" id="TIGR01726">
    <property type="entry name" value="HEQRo_perm_3TM"/>
    <property type="match status" value="1"/>
</dbReference>
<dbReference type="GO" id="GO:0022857">
    <property type="term" value="F:transmembrane transporter activity"/>
    <property type="evidence" value="ECO:0007669"/>
    <property type="project" value="InterPro"/>
</dbReference>
<evidence type="ECO:0000256" key="1">
    <source>
        <dbReference type="ARBA" id="ARBA00004429"/>
    </source>
</evidence>
<dbReference type="PANTHER" id="PTHR30614:SF0">
    <property type="entry name" value="L-CYSTINE TRANSPORT SYSTEM PERMEASE PROTEIN TCYL"/>
    <property type="match status" value="1"/>
</dbReference>
<gene>
    <name evidence="11" type="ORF">C3Y92_06650</name>
</gene>
<evidence type="ECO:0000313" key="12">
    <source>
        <dbReference type="Proteomes" id="UP000293296"/>
    </source>
</evidence>
<keyword evidence="8 9" id="KW-0472">Membrane</keyword>
<keyword evidence="7 9" id="KW-1133">Transmembrane helix</keyword>
<feature type="domain" description="ABC transmembrane type-1" evidence="10">
    <location>
        <begin position="22"/>
        <end position="220"/>
    </location>
</feature>
<dbReference type="GO" id="GO:0043190">
    <property type="term" value="C:ATP-binding cassette (ABC) transporter complex"/>
    <property type="evidence" value="ECO:0007669"/>
    <property type="project" value="InterPro"/>
</dbReference>
<dbReference type="PANTHER" id="PTHR30614">
    <property type="entry name" value="MEMBRANE COMPONENT OF AMINO ACID ABC TRANSPORTER"/>
    <property type="match status" value="1"/>
</dbReference>
<feature type="transmembrane region" description="Helical" evidence="9">
    <location>
        <begin position="22"/>
        <end position="49"/>
    </location>
</feature>
<dbReference type="InterPro" id="IPR043429">
    <property type="entry name" value="ArtM/GltK/GlnP/TcyL/YhdX-like"/>
</dbReference>
<evidence type="ECO:0000256" key="5">
    <source>
        <dbReference type="ARBA" id="ARBA00022692"/>
    </source>
</evidence>
<dbReference type="RefSeq" id="WP_129350943.1">
    <property type="nucleotide sequence ID" value="NZ_CP026538.1"/>
</dbReference>
<dbReference type="OrthoDB" id="3181282at2"/>
<dbReference type="InterPro" id="IPR035906">
    <property type="entry name" value="MetI-like_sf"/>
</dbReference>
<reference evidence="11 12" key="1">
    <citation type="submission" date="2018-02" db="EMBL/GenBank/DDBJ databases">
        <title>Genome sequence of Desulfovibrio carbinolicus DSM 3852.</title>
        <authorList>
            <person name="Wilbanks E."/>
            <person name="Skennerton C.T."/>
            <person name="Orphan V.J."/>
        </authorList>
    </citation>
    <scope>NUCLEOTIDE SEQUENCE [LARGE SCALE GENOMIC DNA]</scope>
    <source>
        <strain evidence="11 12">DSM 3852</strain>
    </source>
</reference>
<evidence type="ECO:0000256" key="7">
    <source>
        <dbReference type="ARBA" id="ARBA00022989"/>
    </source>
</evidence>
<dbReference type="InterPro" id="IPR010065">
    <property type="entry name" value="AA_ABC_transptr_permease_3TM"/>
</dbReference>
<protein>
    <submittedName>
        <fullName evidence="11">Amino acid ABC transporter permease</fullName>
    </submittedName>
</protein>
<sequence length="237" mass="25446">MEGFITAAQASWEAMPYILGGLWWTAGLILGAMLVGFVLGVPLAVLHVYGHPLTRKAVAGYVWLFRGVPILVQLYLFYFGIMAYLSEIPALAFLPLSSGFLSAVIVLGLTSAAYQSQIFRGAMASLPAGQLKAARALGMSDAVAIRTIILPQALRLAIPAWSNEYSILLKDSALAFTIGVLEVMARTRAVAATTHQPLPLSILAGALFFFLTWAGIKTLKRLEAKVRIPGYAHQGSL</sequence>
<feature type="transmembrane region" description="Helical" evidence="9">
    <location>
        <begin position="197"/>
        <end position="216"/>
    </location>
</feature>
<evidence type="ECO:0000256" key="4">
    <source>
        <dbReference type="ARBA" id="ARBA00022475"/>
    </source>
</evidence>
<proteinExistence type="inferred from homology"/>
<comment type="similarity">
    <text evidence="2">Belongs to the binding-protein-dependent transport system permease family. HisMQ subfamily.</text>
</comment>
<evidence type="ECO:0000259" key="10">
    <source>
        <dbReference type="PROSITE" id="PS50928"/>
    </source>
</evidence>
<dbReference type="SUPFAM" id="SSF161098">
    <property type="entry name" value="MetI-like"/>
    <property type="match status" value="1"/>
</dbReference>
<comment type="subcellular location">
    <subcellularLocation>
        <location evidence="1">Cell inner membrane</location>
        <topology evidence="1">Multi-pass membrane protein</topology>
    </subcellularLocation>
    <subcellularLocation>
        <location evidence="9">Cell membrane</location>
        <topology evidence="9">Multi-pass membrane protein</topology>
    </subcellularLocation>
</comment>
<dbReference type="EMBL" id="CP026538">
    <property type="protein sequence ID" value="QAZ66930.1"/>
    <property type="molecule type" value="Genomic_DNA"/>
</dbReference>
<feature type="transmembrane region" description="Helical" evidence="9">
    <location>
        <begin position="61"/>
        <end position="85"/>
    </location>
</feature>
<evidence type="ECO:0000256" key="8">
    <source>
        <dbReference type="ARBA" id="ARBA00023136"/>
    </source>
</evidence>
<keyword evidence="4" id="KW-1003">Cell membrane</keyword>
<feature type="transmembrane region" description="Helical" evidence="9">
    <location>
        <begin position="91"/>
        <end position="114"/>
    </location>
</feature>
<name>A0A4P6HLV8_9BACT</name>
<evidence type="ECO:0000256" key="9">
    <source>
        <dbReference type="RuleBase" id="RU363032"/>
    </source>
</evidence>
<evidence type="ECO:0000313" key="11">
    <source>
        <dbReference type="EMBL" id="QAZ66930.1"/>
    </source>
</evidence>
<keyword evidence="12" id="KW-1185">Reference proteome</keyword>
<evidence type="ECO:0000256" key="6">
    <source>
        <dbReference type="ARBA" id="ARBA00022970"/>
    </source>
</evidence>
<evidence type="ECO:0000256" key="3">
    <source>
        <dbReference type="ARBA" id="ARBA00022448"/>
    </source>
</evidence>
<dbReference type="AlphaFoldDB" id="A0A4P6HLV8"/>
<dbReference type="KEGG" id="dcb:C3Y92_06650"/>
<dbReference type="Proteomes" id="UP000293296">
    <property type="component" value="Chromosome"/>
</dbReference>
<keyword evidence="5 9" id="KW-0812">Transmembrane</keyword>
<keyword evidence="6" id="KW-0029">Amino-acid transport</keyword>
<dbReference type="PROSITE" id="PS50928">
    <property type="entry name" value="ABC_TM1"/>
    <property type="match status" value="1"/>
</dbReference>
<accession>A0A4P6HLV8</accession>
<keyword evidence="3 9" id="KW-0813">Transport</keyword>
<dbReference type="InterPro" id="IPR000515">
    <property type="entry name" value="MetI-like"/>
</dbReference>
<organism evidence="11 12">
    <name type="scientific">Solidesulfovibrio carbinolicus</name>
    <dbReference type="NCBI Taxonomy" id="296842"/>
    <lineage>
        <taxon>Bacteria</taxon>
        <taxon>Pseudomonadati</taxon>
        <taxon>Thermodesulfobacteriota</taxon>
        <taxon>Desulfovibrionia</taxon>
        <taxon>Desulfovibrionales</taxon>
        <taxon>Desulfovibrionaceae</taxon>
        <taxon>Solidesulfovibrio</taxon>
    </lineage>
</organism>
<dbReference type="Gene3D" id="1.10.3720.10">
    <property type="entry name" value="MetI-like"/>
    <property type="match status" value="1"/>
</dbReference>
<dbReference type="CDD" id="cd06261">
    <property type="entry name" value="TM_PBP2"/>
    <property type="match status" value="1"/>
</dbReference>
<dbReference type="Pfam" id="PF00528">
    <property type="entry name" value="BPD_transp_1"/>
    <property type="match status" value="1"/>
</dbReference>
<dbReference type="GO" id="GO:0006865">
    <property type="term" value="P:amino acid transport"/>
    <property type="evidence" value="ECO:0007669"/>
    <property type="project" value="UniProtKB-KW"/>
</dbReference>
<evidence type="ECO:0000256" key="2">
    <source>
        <dbReference type="ARBA" id="ARBA00010072"/>
    </source>
</evidence>